<keyword evidence="6" id="KW-0324">Glycolysis</keyword>
<dbReference type="RefSeq" id="WP_379290551.1">
    <property type="nucleotide sequence ID" value="NZ_JBHTIU010000081.1"/>
</dbReference>
<evidence type="ECO:0000256" key="1">
    <source>
        <dbReference type="ARBA" id="ARBA00001946"/>
    </source>
</evidence>
<accession>A0ABW3DGW9</accession>
<keyword evidence="9" id="KW-1185">Reference proteome</keyword>
<dbReference type="InterPro" id="IPR000023">
    <property type="entry name" value="Phosphofructokinase_dom"/>
</dbReference>
<comment type="subcellular location">
    <subcellularLocation>
        <location evidence="6">Cytoplasm</location>
    </subcellularLocation>
</comment>
<evidence type="ECO:0000313" key="9">
    <source>
        <dbReference type="Proteomes" id="UP001597120"/>
    </source>
</evidence>
<comment type="similarity">
    <text evidence="6">Belongs to the phosphofructokinase type A (PFKA) family. PPi-dependent PFK group II subfamily. Clade 'B2' sub-subfamily.</text>
</comment>
<feature type="binding site" evidence="6">
    <location>
        <begin position="132"/>
        <end position="134"/>
    </location>
    <ligand>
        <name>substrate</name>
    </ligand>
</feature>
<evidence type="ECO:0000256" key="5">
    <source>
        <dbReference type="ARBA" id="ARBA00022842"/>
    </source>
</evidence>
<comment type="caution">
    <text evidence="6">Lacks conserved residue(s) required for the propagation of feature annotation.</text>
</comment>
<comment type="catalytic activity">
    <reaction evidence="6">
        <text>beta-D-fructose 6-phosphate + diphosphate = beta-D-fructose 1,6-bisphosphate + phosphate + H(+)</text>
        <dbReference type="Rhea" id="RHEA:13613"/>
        <dbReference type="ChEBI" id="CHEBI:15378"/>
        <dbReference type="ChEBI" id="CHEBI:32966"/>
        <dbReference type="ChEBI" id="CHEBI:33019"/>
        <dbReference type="ChEBI" id="CHEBI:43474"/>
        <dbReference type="ChEBI" id="CHEBI:57634"/>
        <dbReference type="EC" id="2.7.1.90"/>
    </reaction>
</comment>
<keyword evidence="2 6" id="KW-0808">Transferase</keyword>
<dbReference type="InterPro" id="IPR011404">
    <property type="entry name" value="PPi-PFK"/>
</dbReference>
<feature type="binding site" evidence="6">
    <location>
        <position position="10"/>
    </location>
    <ligand>
        <name>diphosphate</name>
        <dbReference type="ChEBI" id="CHEBI:33019"/>
    </ligand>
</feature>
<evidence type="ECO:0000256" key="4">
    <source>
        <dbReference type="ARBA" id="ARBA00022777"/>
    </source>
</evidence>
<dbReference type="Gene3D" id="3.40.50.460">
    <property type="entry name" value="Phosphofructokinase domain"/>
    <property type="match status" value="1"/>
</dbReference>
<keyword evidence="3 6" id="KW-0479">Metal-binding</keyword>
<dbReference type="Proteomes" id="UP001597120">
    <property type="component" value="Unassembled WGS sequence"/>
</dbReference>
<feature type="binding site" evidence="6">
    <location>
        <position position="104"/>
    </location>
    <ligand>
        <name>Mg(2+)</name>
        <dbReference type="ChEBI" id="CHEBI:18420"/>
        <note>catalytic</note>
    </ligand>
</feature>
<dbReference type="EMBL" id="JBHTIU010000081">
    <property type="protein sequence ID" value="MFD0871504.1"/>
    <property type="molecule type" value="Genomic_DNA"/>
</dbReference>
<name>A0ABW3DGW9_9BACL</name>
<dbReference type="PIRSF" id="PIRSF036483">
    <property type="entry name" value="PFK_XF0274"/>
    <property type="match status" value="1"/>
</dbReference>
<evidence type="ECO:0000259" key="7">
    <source>
        <dbReference type="Pfam" id="PF00365"/>
    </source>
</evidence>
<dbReference type="GO" id="GO:0047334">
    <property type="term" value="F:diphosphate-fructose-6-phosphate 1-phosphotransferase activity"/>
    <property type="evidence" value="ECO:0007669"/>
    <property type="project" value="UniProtKB-EC"/>
</dbReference>
<keyword evidence="5 6" id="KW-0460">Magnesium</keyword>
<dbReference type="SUPFAM" id="SSF53784">
    <property type="entry name" value="Phosphofructokinase"/>
    <property type="match status" value="1"/>
</dbReference>
<comment type="subunit">
    <text evidence="6">Homodimer.</text>
</comment>
<dbReference type="PANTHER" id="PTHR45770">
    <property type="entry name" value="ATP-DEPENDENT 6-PHOSPHOFRUCTOKINASE 1"/>
    <property type="match status" value="1"/>
</dbReference>
<dbReference type="InterPro" id="IPR022953">
    <property type="entry name" value="ATP_PFK"/>
</dbReference>
<comment type="cofactor">
    <cofactor evidence="1 6">
        <name>Mg(2+)</name>
        <dbReference type="ChEBI" id="CHEBI:18420"/>
    </cofactor>
</comment>
<dbReference type="InterPro" id="IPR035966">
    <property type="entry name" value="PKF_sf"/>
</dbReference>
<dbReference type="HAMAP" id="MF_01978">
    <property type="entry name" value="Phosphofructokinase_II_B2"/>
    <property type="match status" value="1"/>
</dbReference>
<comment type="caution">
    <text evidence="8">The sequence shown here is derived from an EMBL/GenBank/DDBJ whole genome shotgun (WGS) entry which is preliminary data.</text>
</comment>
<comment type="pathway">
    <text evidence="6">Carbohydrate degradation; glycolysis; D-glyceraldehyde 3-phosphate and glycerone phosphate from D-glucose: step 3/4.</text>
</comment>
<keyword evidence="4 6" id="KW-0418">Kinase</keyword>
<reference evidence="9" key="1">
    <citation type="journal article" date="2019" name="Int. J. Syst. Evol. Microbiol.">
        <title>The Global Catalogue of Microorganisms (GCM) 10K type strain sequencing project: providing services to taxonomists for standard genome sequencing and annotation.</title>
        <authorList>
            <consortium name="The Broad Institute Genomics Platform"/>
            <consortium name="The Broad Institute Genome Sequencing Center for Infectious Disease"/>
            <person name="Wu L."/>
            <person name="Ma J."/>
        </authorList>
    </citation>
    <scope>NUCLEOTIDE SEQUENCE [LARGE SCALE GENOMIC DNA]</scope>
    <source>
        <strain evidence="9">CCUG 57263</strain>
    </source>
</reference>
<evidence type="ECO:0000256" key="3">
    <source>
        <dbReference type="ARBA" id="ARBA00022723"/>
    </source>
</evidence>
<gene>
    <name evidence="6" type="primary">pfp</name>
    <name evidence="8" type="ORF">ACFQ03_20395</name>
</gene>
<dbReference type="Pfam" id="PF00365">
    <property type="entry name" value="PFK"/>
    <property type="match status" value="1"/>
</dbReference>
<dbReference type="NCBIfam" id="NF010675">
    <property type="entry name" value="PRK14072.1"/>
    <property type="match status" value="1"/>
</dbReference>
<dbReference type="EC" id="2.7.1.90" evidence="6"/>
<protein>
    <recommendedName>
        <fullName evidence="6">Pyrophosphate--fructose 6-phosphate 1-phosphotransferase</fullName>
        <ecNumber evidence="6">2.7.1.90</ecNumber>
    </recommendedName>
    <alternativeName>
        <fullName evidence="6">6-phosphofructokinase, pyrophosphate dependent</fullName>
    </alternativeName>
    <alternativeName>
        <fullName evidence="6">PPi-dependent phosphofructokinase</fullName>
        <shortName evidence="6">PPi-PFK</shortName>
    </alternativeName>
    <alternativeName>
        <fullName evidence="6">Pyrophosphate-dependent 6-phosphofructose-1-kinase</fullName>
    </alternativeName>
</protein>
<evidence type="ECO:0000256" key="6">
    <source>
        <dbReference type="HAMAP-Rule" id="MF_01978"/>
    </source>
</evidence>
<proteinExistence type="inferred from homology"/>
<feature type="site" description="Important for catalytic activity; stabilizes the transition state when the phosphoryl donor is PPi" evidence="6">
    <location>
        <position position="131"/>
    </location>
</feature>
<sequence length="383" mass="42180">MNVVIAQSGGPTPVINMSLRGAVEQAIRTDSIREIYGSRNGVEGILDNRLIPLNDKLAELEQASLQPGAVLGGSRYSLREEDLQAIVDRLEERNVRIFCYIGGNGSSRTVMALHRYASEAGKDIRFVHIPKTIDNDLYGTDHTPGYGSAAKFVSHIVQWIGMDMVSMKTYDKVELIEVMGGNSGWLAAASALAKQNEEDFPQIVYLPEKEISLEALLADVEKAYQRFGCAMMIVPDHLKISGLQSDMKPNHPRQGYNGGISSKMAVEIRSRLGLKTRVTAPGTLYRSMSCLASECDLSEAYRLGAEAIKFAEEGRSGGMVALTRLSDQPYASRIDWSDLKNIAGQEKPLPDHYWDAVNQMPAEAFRNYLLPLVDGQVLKPISL</sequence>
<comment type="activity regulation">
    <text evidence="6">Non-allosteric.</text>
</comment>
<feature type="domain" description="Phosphofructokinase" evidence="7">
    <location>
        <begin position="2"/>
        <end position="310"/>
    </location>
</feature>
<dbReference type="Gene3D" id="3.40.50.450">
    <property type="match status" value="1"/>
</dbReference>
<dbReference type="PRINTS" id="PR00476">
    <property type="entry name" value="PHFRCTKINASE"/>
</dbReference>
<evidence type="ECO:0000313" key="8">
    <source>
        <dbReference type="EMBL" id="MFD0871504.1"/>
    </source>
</evidence>
<feature type="active site" description="Proton acceptor" evidence="6">
    <location>
        <position position="134"/>
    </location>
</feature>
<evidence type="ECO:0000256" key="2">
    <source>
        <dbReference type="ARBA" id="ARBA00022679"/>
    </source>
</evidence>
<dbReference type="InterPro" id="IPR050929">
    <property type="entry name" value="PFKA"/>
</dbReference>
<keyword evidence="6" id="KW-0963">Cytoplasm</keyword>
<comment type="function">
    <text evidence="6">Catalyzes the phosphorylation of D-fructose 6-phosphate, the first committing step of glycolysis. Uses inorganic phosphate (PPi) as phosphoryl donor instead of ATP like common ATP-dependent phosphofructokinases (ATP-PFKs), which renders the reaction reversible, and can thus function both in glycolysis and gluconeogenesis. Consistently, PPi-PFK can replace the enzymes of both the forward (ATP-PFK) and reverse (fructose-bisphosphatase (FBPase)) reactions.</text>
</comment>
<organism evidence="8 9">
    <name type="scientific">Paenibacillus residui</name>
    <dbReference type="NCBI Taxonomy" id="629724"/>
    <lineage>
        <taxon>Bacteria</taxon>
        <taxon>Bacillati</taxon>
        <taxon>Bacillota</taxon>
        <taxon>Bacilli</taxon>
        <taxon>Bacillales</taxon>
        <taxon>Paenibacillaceae</taxon>
        <taxon>Paenibacillus</taxon>
    </lineage>
</organism>